<accession>A0A9D1WBF2</accession>
<keyword evidence="3 8" id="KW-0436">Ligase</keyword>
<dbReference type="PANTHER" id="PTHR43033:SF1">
    <property type="entry name" value="TRNA(ILE)-LYSIDINE SYNTHASE-RELATED"/>
    <property type="match status" value="1"/>
</dbReference>
<comment type="catalytic activity">
    <reaction evidence="7 8">
        <text>cytidine(34) in tRNA(Ile2) + L-lysine + ATP = lysidine(34) in tRNA(Ile2) + AMP + diphosphate + H(+)</text>
        <dbReference type="Rhea" id="RHEA:43744"/>
        <dbReference type="Rhea" id="RHEA-COMP:10625"/>
        <dbReference type="Rhea" id="RHEA-COMP:10670"/>
        <dbReference type="ChEBI" id="CHEBI:15378"/>
        <dbReference type="ChEBI" id="CHEBI:30616"/>
        <dbReference type="ChEBI" id="CHEBI:32551"/>
        <dbReference type="ChEBI" id="CHEBI:33019"/>
        <dbReference type="ChEBI" id="CHEBI:82748"/>
        <dbReference type="ChEBI" id="CHEBI:83665"/>
        <dbReference type="ChEBI" id="CHEBI:456215"/>
        <dbReference type="EC" id="6.3.4.19"/>
    </reaction>
</comment>
<comment type="similarity">
    <text evidence="8">Belongs to the tRNA(Ile)-lysidine synthase family.</text>
</comment>
<dbReference type="InterPro" id="IPR012796">
    <property type="entry name" value="Lysidine-tRNA-synth_C"/>
</dbReference>
<proteinExistence type="inferred from homology"/>
<evidence type="ECO:0000256" key="5">
    <source>
        <dbReference type="ARBA" id="ARBA00022741"/>
    </source>
</evidence>
<evidence type="ECO:0000313" key="10">
    <source>
        <dbReference type="EMBL" id="HIX56114.1"/>
    </source>
</evidence>
<organism evidence="10 11">
    <name type="scientific">Candidatus Anaerobiospirillum pullistercoris</name>
    <dbReference type="NCBI Taxonomy" id="2838452"/>
    <lineage>
        <taxon>Bacteria</taxon>
        <taxon>Pseudomonadati</taxon>
        <taxon>Pseudomonadota</taxon>
        <taxon>Gammaproteobacteria</taxon>
        <taxon>Aeromonadales</taxon>
        <taxon>Succinivibrionaceae</taxon>
        <taxon>Anaerobiospirillum</taxon>
    </lineage>
</organism>
<feature type="domain" description="Lysidine-tRNA(Ile) synthetase C-terminal" evidence="9">
    <location>
        <begin position="580"/>
        <end position="647"/>
    </location>
</feature>
<keyword evidence="2 8" id="KW-0963">Cytoplasm</keyword>
<dbReference type="NCBIfam" id="TIGR02432">
    <property type="entry name" value="lysidine_TilS_N"/>
    <property type="match status" value="1"/>
</dbReference>
<evidence type="ECO:0000256" key="8">
    <source>
        <dbReference type="HAMAP-Rule" id="MF_01161"/>
    </source>
</evidence>
<dbReference type="CDD" id="cd01992">
    <property type="entry name" value="TilS_N"/>
    <property type="match status" value="1"/>
</dbReference>
<feature type="binding site" evidence="8">
    <location>
        <begin position="146"/>
        <end position="151"/>
    </location>
    <ligand>
        <name>ATP</name>
        <dbReference type="ChEBI" id="CHEBI:30616"/>
    </ligand>
</feature>
<dbReference type="SUPFAM" id="SSF52402">
    <property type="entry name" value="Adenine nucleotide alpha hydrolases-like"/>
    <property type="match status" value="1"/>
</dbReference>
<evidence type="ECO:0000259" key="9">
    <source>
        <dbReference type="SMART" id="SM00977"/>
    </source>
</evidence>
<dbReference type="InterPro" id="IPR011063">
    <property type="entry name" value="TilS/TtcA_N"/>
</dbReference>
<comment type="subcellular location">
    <subcellularLocation>
        <location evidence="1 8">Cytoplasm</location>
    </subcellularLocation>
</comment>
<dbReference type="Proteomes" id="UP000886829">
    <property type="component" value="Unassembled WGS sequence"/>
</dbReference>
<dbReference type="Pfam" id="PF11734">
    <property type="entry name" value="TilS_C"/>
    <property type="match status" value="1"/>
</dbReference>
<reference evidence="10" key="1">
    <citation type="journal article" date="2021" name="PeerJ">
        <title>Extensive microbial diversity within the chicken gut microbiome revealed by metagenomics and culture.</title>
        <authorList>
            <person name="Gilroy R."/>
            <person name="Ravi A."/>
            <person name="Getino M."/>
            <person name="Pursley I."/>
            <person name="Horton D.L."/>
            <person name="Alikhan N.F."/>
            <person name="Baker D."/>
            <person name="Gharbi K."/>
            <person name="Hall N."/>
            <person name="Watson M."/>
            <person name="Adriaenssens E.M."/>
            <person name="Foster-Nyarko E."/>
            <person name="Jarju S."/>
            <person name="Secka A."/>
            <person name="Antonio M."/>
            <person name="Oren A."/>
            <person name="Chaudhuri R.R."/>
            <person name="La Ragione R."/>
            <person name="Hildebrand F."/>
            <person name="Pallen M.J."/>
        </authorList>
    </citation>
    <scope>NUCLEOTIDE SEQUENCE</scope>
    <source>
        <strain evidence="10">USASDec5-558</strain>
    </source>
</reference>
<protein>
    <recommendedName>
        <fullName evidence="8">tRNA(Ile)-lysidine synthase</fullName>
        <ecNumber evidence="8">6.3.4.19</ecNumber>
    </recommendedName>
    <alternativeName>
        <fullName evidence="8">tRNA(Ile)-2-lysyl-cytidine synthase</fullName>
    </alternativeName>
    <alternativeName>
        <fullName evidence="8">tRNA(Ile)-lysidine synthetase</fullName>
    </alternativeName>
</protein>
<name>A0A9D1WBF2_9GAMM</name>
<dbReference type="InterPro" id="IPR014729">
    <property type="entry name" value="Rossmann-like_a/b/a_fold"/>
</dbReference>
<dbReference type="GO" id="GO:0005737">
    <property type="term" value="C:cytoplasm"/>
    <property type="evidence" value="ECO:0007669"/>
    <property type="project" value="UniProtKB-SubCell"/>
</dbReference>
<dbReference type="GO" id="GO:0006400">
    <property type="term" value="P:tRNA modification"/>
    <property type="evidence" value="ECO:0007669"/>
    <property type="project" value="UniProtKB-UniRule"/>
</dbReference>
<dbReference type="Pfam" id="PF01171">
    <property type="entry name" value="ATP_bind_3"/>
    <property type="match status" value="1"/>
</dbReference>
<dbReference type="PANTHER" id="PTHR43033">
    <property type="entry name" value="TRNA(ILE)-LYSIDINE SYNTHASE-RELATED"/>
    <property type="match status" value="1"/>
</dbReference>
<dbReference type="EMBL" id="DXEV01000030">
    <property type="protein sequence ID" value="HIX56114.1"/>
    <property type="molecule type" value="Genomic_DNA"/>
</dbReference>
<evidence type="ECO:0000256" key="2">
    <source>
        <dbReference type="ARBA" id="ARBA00022490"/>
    </source>
</evidence>
<evidence type="ECO:0000313" key="11">
    <source>
        <dbReference type="Proteomes" id="UP000886829"/>
    </source>
</evidence>
<evidence type="ECO:0000256" key="4">
    <source>
        <dbReference type="ARBA" id="ARBA00022694"/>
    </source>
</evidence>
<dbReference type="SUPFAM" id="SSF56037">
    <property type="entry name" value="PheT/TilS domain"/>
    <property type="match status" value="1"/>
</dbReference>
<dbReference type="InterPro" id="IPR012795">
    <property type="entry name" value="tRNA_Ile_lys_synt_N"/>
</dbReference>
<evidence type="ECO:0000256" key="7">
    <source>
        <dbReference type="ARBA" id="ARBA00048539"/>
    </source>
</evidence>
<dbReference type="Gene3D" id="3.40.50.620">
    <property type="entry name" value="HUPs"/>
    <property type="match status" value="1"/>
</dbReference>
<reference evidence="10" key="2">
    <citation type="submission" date="2021-04" db="EMBL/GenBank/DDBJ databases">
        <authorList>
            <person name="Gilroy R."/>
        </authorList>
    </citation>
    <scope>NUCLEOTIDE SEQUENCE</scope>
    <source>
        <strain evidence="10">USASDec5-558</strain>
    </source>
</reference>
<dbReference type="GO" id="GO:0005524">
    <property type="term" value="F:ATP binding"/>
    <property type="evidence" value="ECO:0007669"/>
    <property type="project" value="UniProtKB-UniRule"/>
</dbReference>
<gene>
    <name evidence="8 10" type="primary">tilS</name>
    <name evidence="10" type="ORF">H9850_01425</name>
</gene>
<sequence length="721" mass="80132">MSLASSLDLFSLIEGSLASVSKASSTQASATGVSAASLSLLDQQYEDAVQNLRGLLGRLRAQQKQRMSKSAAQLDPTSPNYRILGSEGVDPYAERPLSVENKQEAQRLQLNCAQVVARLALATHSRLLLQGLKTERLYKHLVVGLSGGPDSTLVLVLAAVMQHLFGYQVTAVHCIHGLDPDDAIWLEHNQKLCTLLDVELKTPQLNIVYGEGRSPEEVSRAERYRALLQELSESSCLVLGHQADDQIENFLLALKRGAGPNGLAGMSMVTCDQRGTLLRPLLALHKSEIEQILTELNVPFVYDLSNSYLKFERNFMRLKIMPALHERFAGIDKAILRSQQLCSYEHDLAERYAADKMQACVVSSGVIGVDGECLDFSLLDLSDKAIVILVLRAWFYRVLGLYLELNQLENCYELMLKPHDKNGEVLLSPSTFVATTFLHYLCLYRPFSAESEQALSKVKAKAAQGRLVPLPLHHVELCSQEKPRAPEEPQQLAQGQHLAGRVLSTWHLGEVEYSLLQLLQKPTVLSEKSTVSSSSDALYKEERRGEGPQREIRVEVGSDESAFSILEGSYFSVGRETSALYLDFAYAQSFKMHPKLRQHSREIKKLMIENKVVPWIRPWLPLVCDEQGKVLACAGLWAQREDVPLHLNKKVVTESGFVGFSGGTVPALVSGRAQYLDEMQTKPQGNWFQEDQGQQTGQGQDQILLALAVRRCSRIANKGND</sequence>
<evidence type="ECO:0000256" key="6">
    <source>
        <dbReference type="ARBA" id="ARBA00022840"/>
    </source>
</evidence>
<dbReference type="EC" id="6.3.4.19" evidence="8"/>
<evidence type="ECO:0000256" key="1">
    <source>
        <dbReference type="ARBA" id="ARBA00004496"/>
    </source>
</evidence>
<keyword evidence="4 8" id="KW-0819">tRNA processing</keyword>
<dbReference type="InterPro" id="IPR012094">
    <property type="entry name" value="tRNA_Ile_lys_synt"/>
</dbReference>
<comment type="caution">
    <text evidence="10">The sequence shown here is derived from an EMBL/GenBank/DDBJ whole genome shotgun (WGS) entry which is preliminary data.</text>
</comment>
<dbReference type="GO" id="GO:0032267">
    <property type="term" value="F:tRNA(Ile)-lysidine synthase activity"/>
    <property type="evidence" value="ECO:0007669"/>
    <property type="project" value="UniProtKB-EC"/>
</dbReference>
<keyword evidence="6 8" id="KW-0067">ATP-binding</keyword>
<comment type="function">
    <text evidence="8">Ligates lysine onto the cytidine present at position 34 of the AUA codon-specific tRNA(Ile) that contains the anticodon CAU, in an ATP-dependent manner. Cytidine is converted to lysidine, thus changing the amino acid specificity of the tRNA from methionine to isoleucine.</text>
</comment>
<dbReference type="AlphaFoldDB" id="A0A9D1WBF2"/>
<evidence type="ECO:0000256" key="3">
    <source>
        <dbReference type="ARBA" id="ARBA00022598"/>
    </source>
</evidence>
<keyword evidence="5 8" id="KW-0547">Nucleotide-binding</keyword>
<dbReference type="HAMAP" id="MF_01161">
    <property type="entry name" value="tRNA_Ile_lys_synt"/>
    <property type="match status" value="1"/>
</dbReference>
<comment type="domain">
    <text evidence="8">The N-terminal region contains the highly conserved SGGXDS motif, predicted to be a P-loop motif involved in ATP binding.</text>
</comment>
<dbReference type="NCBIfam" id="TIGR02433">
    <property type="entry name" value="lysidine_TilS_C"/>
    <property type="match status" value="1"/>
</dbReference>
<dbReference type="SMART" id="SM00977">
    <property type="entry name" value="TilS_C"/>
    <property type="match status" value="1"/>
</dbReference>